<sequence>MSEISKNKDFVDRLLAFSMCSCKAAGDYGAICLILDNLDTLDFARQLSVFLEVHDTINSMRRLHEIYKQASLPVMCKYFSLVVPMRPETRQIISNAMGQTWPFVGRTYHLVDMSEAPHPNSFDLSLKRIKNHRLFSDANIDEIKILIKGIYESGGKYQPERTFQLTINEPSDFIENFIIWLRHKTTGSDRVASFTGRSIRRQLQFTFKVIGHPTPLQAYVDAEYMGMEDREVDAKIWDAMWDFCQPIGHGSPVEFTSFMLNPYRLITDQIVRHRSPLIGLFAIMHMTAASKADGNHAQYFVIEAENIINHLREMSYSDDAIILAIKGFTHAGILIPRKDQMYIDGSGCNMQLYSNYFIDAKLLSEYHKIIFFIGKSHWKSGIYYTHCYRHATKAASFLPYYAQVDRLDLQEKFLRDIINAEKRLKSNMLSLMDMKRCISLKRKSVVGQIGKTWVLQMQTLANELSGRVSGDAEYRLGEVRAKLHTLNKDVSSFSDLLFI</sequence>
<reference evidence="1 2" key="1">
    <citation type="submission" date="2017-11" db="EMBL/GenBank/DDBJ databases">
        <title>Draft genome sequence of magnetotactic bacterium Magnetospirillum kuznetsovii LBB-42.</title>
        <authorList>
            <person name="Grouzdev D.S."/>
            <person name="Rysina M.S."/>
            <person name="Baslerov R.V."/>
            <person name="Koziaeva V."/>
        </authorList>
    </citation>
    <scope>NUCLEOTIDE SEQUENCE [LARGE SCALE GENOMIC DNA]</scope>
    <source>
        <strain evidence="1 2">LBB-42</strain>
    </source>
</reference>
<dbReference type="EMBL" id="PGTO01000001">
    <property type="protein sequence ID" value="RAU23932.1"/>
    <property type="molecule type" value="Genomic_DNA"/>
</dbReference>
<dbReference type="AlphaFoldDB" id="A0A364P3L2"/>
<gene>
    <name evidence="1" type="ORF">CU669_02345</name>
</gene>
<organism evidence="1 2">
    <name type="scientific">Paramagnetospirillum kuznetsovii</name>
    <dbReference type="NCBI Taxonomy" id="2053833"/>
    <lineage>
        <taxon>Bacteria</taxon>
        <taxon>Pseudomonadati</taxon>
        <taxon>Pseudomonadota</taxon>
        <taxon>Alphaproteobacteria</taxon>
        <taxon>Rhodospirillales</taxon>
        <taxon>Magnetospirillaceae</taxon>
        <taxon>Paramagnetospirillum</taxon>
    </lineage>
</organism>
<protein>
    <submittedName>
        <fullName evidence="1">Uncharacterized protein</fullName>
    </submittedName>
</protein>
<name>A0A364P3L2_9PROT</name>
<evidence type="ECO:0000313" key="1">
    <source>
        <dbReference type="EMBL" id="RAU23932.1"/>
    </source>
</evidence>
<comment type="caution">
    <text evidence="1">The sequence shown here is derived from an EMBL/GenBank/DDBJ whole genome shotgun (WGS) entry which is preliminary data.</text>
</comment>
<dbReference type="Proteomes" id="UP000251075">
    <property type="component" value="Unassembled WGS sequence"/>
</dbReference>
<keyword evidence="2" id="KW-1185">Reference proteome</keyword>
<accession>A0A364P3L2</accession>
<proteinExistence type="predicted"/>
<evidence type="ECO:0000313" key="2">
    <source>
        <dbReference type="Proteomes" id="UP000251075"/>
    </source>
</evidence>